<dbReference type="Proteomes" id="UP000027920">
    <property type="component" value="Unassembled WGS sequence"/>
</dbReference>
<organism evidence="1 2">
    <name type="scientific">Exophiala aquamarina CBS 119918</name>
    <dbReference type="NCBI Taxonomy" id="1182545"/>
    <lineage>
        <taxon>Eukaryota</taxon>
        <taxon>Fungi</taxon>
        <taxon>Dikarya</taxon>
        <taxon>Ascomycota</taxon>
        <taxon>Pezizomycotina</taxon>
        <taxon>Eurotiomycetes</taxon>
        <taxon>Chaetothyriomycetidae</taxon>
        <taxon>Chaetothyriales</taxon>
        <taxon>Herpotrichiellaceae</taxon>
        <taxon>Exophiala</taxon>
    </lineage>
</organism>
<evidence type="ECO:0000313" key="1">
    <source>
        <dbReference type="EMBL" id="KEF51401.1"/>
    </source>
</evidence>
<dbReference type="EMBL" id="AMGV01000024">
    <property type="protein sequence ID" value="KEF51401.1"/>
    <property type="molecule type" value="Genomic_DNA"/>
</dbReference>
<sequence>MGDLVFDEPFGCLDSGGYNPWVEIIFLGFRLDSYMQATKRHPWTMPFMKFLLPHDLIRKQLDRQKMSFEQAKQCAELGSKDRPDLMSYVLCANQEQRLTLDEMPRKCQPAHRRWQRDYSNIAGWHNLLAAQEPKSVPEVDPGDPKYFQTGIRHYHAEGIAASVSACLAQRRPSHVPSYSFWCSTRRFRRRLLCRWYLAA</sequence>
<dbReference type="GeneID" id="25287444"/>
<dbReference type="HOGENOM" id="CLU_1372226_0_0_1"/>
<dbReference type="VEuPathDB" id="FungiDB:A1O9_12550"/>
<protein>
    <submittedName>
        <fullName evidence="1">Uncharacterized protein</fullName>
    </submittedName>
</protein>
<dbReference type="OrthoDB" id="1470350at2759"/>
<dbReference type="AlphaFoldDB" id="A0A072NUU9"/>
<dbReference type="RefSeq" id="XP_013253991.1">
    <property type="nucleotide sequence ID" value="XM_013398537.1"/>
</dbReference>
<accession>A0A072NUU9</accession>
<evidence type="ECO:0000313" key="2">
    <source>
        <dbReference type="Proteomes" id="UP000027920"/>
    </source>
</evidence>
<dbReference type="STRING" id="1182545.A0A072NUU9"/>
<reference evidence="1 2" key="1">
    <citation type="submission" date="2013-03" db="EMBL/GenBank/DDBJ databases">
        <title>The Genome Sequence of Exophiala aquamarina CBS 119918.</title>
        <authorList>
            <consortium name="The Broad Institute Genomics Platform"/>
            <person name="Cuomo C."/>
            <person name="de Hoog S."/>
            <person name="Gorbushina A."/>
            <person name="Walker B."/>
            <person name="Young S.K."/>
            <person name="Zeng Q."/>
            <person name="Gargeya S."/>
            <person name="Fitzgerald M."/>
            <person name="Haas B."/>
            <person name="Abouelleil A."/>
            <person name="Allen A.W."/>
            <person name="Alvarado L."/>
            <person name="Arachchi H.M."/>
            <person name="Berlin A.M."/>
            <person name="Chapman S.B."/>
            <person name="Gainer-Dewar J."/>
            <person name="Goldberg J."/>
            <person name="Griggs A."/>
            <person name="Gujja S."/>
            <person name="Hansen M."/>
            <person name="Howarth C."/>
            <person name="Imamovic A."/>
            <person name="Ireland A."/>
            <person name="Larimer J."/>
            <person name="McCowan C."/>
            <person name="Murphy C."/>
            <person name="Pearson M."/>
            <person name="Poon T.W."/>
            <person name="Priest M."/>
            <person name="Roberts A."/>
            <person name="Saif S."/>
            <person name="Shea T."/>
            <person name="Sisk P."/>
            <person name="Sykes S."/>
            <person name="Wortman J."/>
            <person name="Nusbaum C."/>
            <person name="Birren B."/>
        </authorList>
    </citation>
    <scope>NUCLEOTIDE SEQUENCE [LARGE SCALE GENOMIC DNA]</scope>
    <source>
        <strain evidence="1 2">CBS 119918</strain>
    </source>
</reference>
<name>A0A072NUU9_9EURO</name>
<proteinExistence type="predicted"/>
<keyword evidence="2" id="KW-1185">Reference proteome</keyword>
<comment type="caution">
    <text evidence="1">The sequence shown here is derived from an EMBL/GenBank/DDBJ whole genome shotgun (WGS) entry which is preliminary data.</text>
</comment>
<gene>
    <name evidence="1" type="ORF">A1O9_12550</name>
</gene>